<evidence type="ECO:0000256" key="3">
    <source>
        <dbReference type="PROSITE-ProRule" id="PRU00023"/>
    </source>
</evidence>
<evidence type="ECO:0000256" key="1">
    <source>
        <dbReference type="ARBA" id="ARBA00022737"/>
    </source>
</evidence>
<evidence type="ECO:0000313" key="5">
    <source>
        <dbReference type="EMBL" id="KAI1874397.1"/>
    </source>
</evidence>
<dbReference type="SMART" id="SM00248">
    <property type="entry name" value="ANK"/>
    <property type="match status" value="3"/>
</dbReference>
<reference evidence="5" key="1">
    <citation type="submission" date="2021-03" db="EMBL/GenBank/DDBJ databases">
        <title>Revisited historic fungal species revealed as producer of novel bioactive compounds through whole genome sequencing and comparative genomics.</title>
        <authorList>
            <person name="Vignolle G.A."/>
            <person name="Hochenegger N."/>
            <person name="Mach R.L."/>
            <person name="Mach-Aigner A.R."/>
            <person name="Javad Rahimi M."/>
            <person name="Salim K.A."/>
            <person name="Chan C.M."/>
            <person name="Lim L.B.L."/>
            <person name="Cai F."/>
            <person name="Druzhinina I.S."/>
            <person name="U'Ren J.M."/>
            <person name="Derntl C."/>
        </authorList>
    </citation>
    <scope>NUCLEOTIDE SEQUENCE</scope>
    <source>
        <strain evidence="5">TUCIM 5799</strain>
    </source>
</reference>
<organism evidence="5 6">
    <name type="scientific">Neoarthrinium moseri</name>
    <dbReference type="NCBI Taxonomy" id="1658444"/>
    <lineage>
        <taxon>Eukaryota</taxon>
        <taxon>Fungi</taxon>
        <taxon>Dikarya</taxon>
        <taxon>Ascomycota</taxon>
        <taxon>Pezizomycotina</taxon>
        <taxon>Sordariomycetes</taxon>
        <taxon>Xylariomycetidae</taxon>
        <taxon>Amphisphaeriales</taxon>
        <taxon>Apiosporaceae</taxon>
        <taxon>Neoarthrinium</taxon>
    </lineage>
</organism>
<dbReference type="Gene3D" id="1.25.40.20">
    <property type="entry name" value="Ankyrin repeat-containing domain"/>
    <property type="match status" value="1"/>
</dbReference>
<dbReference type="AlphaFoldDB" id="A0A9P9WPT6"/>
<evidence type="ECO:0000256" key="2">
    <source>
        <dbReference type="ARBA" id="ARBA00023043"/>
    </source>
</evidence>
<keyword evidence="2 3" id="KW-0040">ANK repeat</keyword>
<proteinExistence type="predicted"/>
<protein>
    <submittedName>
        <fullName evidence="5">Uncharacterized protein</fullName>
    </submittedName>
</protein>
<sequence length="248" mass="26519">MWSSGGILLNESPDPGDAEETGRIRLAPPAVSAKWDPSTLPTEEADDEPRWSEIQLESRDGDVQLVKKALSQYPDKSLKFEIVNQPAIGYYGQTALEAACMNGYQTVVQVLLEAGAHVNAPGGNNVYRTAFELACGIGNITLIRHLLNAGAIVNPTDVTRYQGRTPIQAAAEGGHEAVVLLLSEKGADINAPVSASAGVTALQTACYQGYVRLLKPPLQEALMYTGLWESQAATPLFKGPAWLTELTS</sequence>
<dbReference type="PANTHER" id="PTHR24171">
    <property type="entry name" value="ANKYRIN REPEAT DOMAIN-CONTAINING PROTEIN 39-RELATED"/>
    <property type="match status" value="1"/>
</dbReference>
<dbReference type="GO" id="GO:0004842">
    <property type="term" value="F:ubiquitin-protein transferase activity"/>
    <property type="evidence" value="ECO:0007669"/>
    <property type="project" value="TreeGrafter"/>
</dbReference>
<dbReference type="Proteomes" id="UP000829685">
    <property type="component" value="Unassembled WGS sequence"/>
</dbReference>
<name>A0A9P9WPT6_9PEZI</name>
<dbReference type="PROSITE" id="PS50297">
    <property type="entry name" value="ANK_REP_REGION"/>
    <property type="match status" value="2"/>
</dbReference>
<dbReference type="GO" id="GO:0085020">
    <property type="term" value="P:protein K6-linked ubiquitination"/>
    <property type="evidence" value="ECO:0007669"/>
    <property type="project" value="TreeGrafter"/>
</dbReference>
<evidence type="ECO:0000313" key="6">
    <source>
        <dbReference type="Proteomes" id="UP000829685"/>
    </source>
</evidence>
<keyword evidence="6" id="KW-1185">Reference proteome</keyword>
<dbReference type="PROSITE" id="PS50088">
    <property type="entry name" value="ANK_REPEAT"/>
    <property type="match status" value="2"/>
</dbReference>
<feature type="region of interest" description="Disordered" evidence="4">
    <location>
        <begin position="1"/>
        <end position="50"/>
    </location>
</feature>
<gene>
    <name evidence="5" type="ORF">JX265_004605</name>
</gene>
<comment type="caution">
    <text evidence="5">The sequence shown here is derived from an EMBL/GenBank/DDBJ whole genome shotgun (WGS) entry which is preliminary data.</text>
</comment>
<dbReference type="PANTHER" id="PTHR24171:SF8">
    <property type="entry name" value="BRCA1-ASSOCIATED RING DOMAIN PROTEIN 1"/>
    <property type="match status" value="1"/>
</dbReference>
<feature type="repeat" description="ANK" evidence="3">
    <location>
        <begin position="162"/>
        <end position="194"/>
    </location>
</feature>
<evidence type="ECO:0000256" key="4">
    <source>
        <dbReference type="SAM" id="MobiDB-lite"/>
    </source>
</evidence>
<dbReference type="InterPro" id="IPR036770">
    <property type="entry name" value="Ankyrin_rpt-contain_sf"/>
</dbReference>
<dbReference type="Pfam" id="PF12796">
    <property type="entry name" value="Ank_2"/>
    <property type="match status" value="1"/>
</dbReference>
<dbReference type="SUPFAM" id="SSF48403">
    <property type="entry name" value="Ankyrin repeat"/>
    <property type="match status" value="1"/>
</dbReference>
<accession>A0A9P9WPT6</accession>
<dbReference type="InterPro" id="IPR002110">
    <property type="entry name" value="Ankyrin_rpt"/>
</dbReference>
<keyword evidence="1" id="KW-0677">Repeat</keyword>
<feature type="repeat" description="ANK" evidence="3">
    <location>
        <begin position="91"/>
        <end position="123"/>
    </location>
</feature>
<dbReference type="EMBL" id="JAFIMR010000009">
    <property type="protein sequence ID" value="KAI1874397.1"/>
    <property type="molecule type" value="Genomic_DNA"/>
</dbReference>
<dbReference type="Pfam" id="PF00023">
    <property type="entry name" value="Ank"/>
    <property type="match status" value="1"/>
</dbReference>